<dbReference type="Proteomes" id="UP000473525">
    <property type="component" value="Unassembled WGS sequence"/>
</dbReference>
<dbReference type="CDD" id="cd07389">
    <property type="entry name" value="MPP_PhoD"/>
    <property type="match status" value="1"/>
</dbReference>
<dbReference type="InterPro" id="IPR038607">
    <property type="entry name" value="PhoD-like_sf"/>
</dbReference>
<keyword evidence="4" id="KW-1185">Reference proteome</keyword>
<dbReference type="PANTHER" id="PTHR37031:SF2">
    <property type="entry name" value="PHOD-LIKE PHOSPHATASE METALLOPHOSPHATASE DOMAIN-CONTAINING PROTEIN"/>
    <property type="match status" value="1"/>
</dbReference>
<feature type="domain" description="DUF7800" evidence="2">
    <location>
        <begin position="1"/>
        <end position="90"/>
    </location>
</feature>
<dbReference type="AlphaFoldDB" id="A0A6L6XYR5"/>
<proteinExistence type="predicted"/>
<dbReference type="EMBL" id="WSEK01000005">
    <property type="protein sequence ID" value="MVQ51873.1"/>
    <property type="molecule type" value="Genomic_DNA"/>
</dbReference>
<dbReference type="RefSeq" id="WP_181644706.1">
    <property type="nucleotide sequence ID" value="NZ_WSEK01000005.1"/>
</dbReference>
<dbReference type="InterPro" id="IPR029052">
    <property type="entry name" value="Metallo-depent_PP-like"/>
</dbReference>
<sequence>MTPLVLGPLLRHVDTTSAAVWVETRDAAEVCVVAGDQSAAARTFRVHGHHYALVELTGLRPGTRTPYAVEVDGVRVWPSEDPAFAEFPPSVIATLEPGKPLRMAFGSCRVSRSHDEESTEQFGVDALRAYALFMAGITEGGSEDPGERWPDLVLFLGDQVYADETSPAMRAFIEQRRDPEVAPWYELKDYEEYAHLYDLAWSDPANRWLLSTIPSAMIFDDHDIRDDWNTSWTWRRAMESTDWWHDRVVGGLAAYWVHQHLGNLGPEERAVDELWRTVVAYDGPDELDISDALDALADRADQRPETYRWSYSRDFDTQARLVVVDSRAARVLEPERRSMLDEGELMWLDAQMQGDVDHLLVGTSLPFLLGPGLHHAESFGESIAEGAWGRPGKWLGERFRQGADLEHWAAFERGFRDLAEIVLEVATGQRGRAPRTITFLSGDVHHSYLAEAWPRGGVAASRILQAVCSPIRNPLPRKMRAVVGFAARRASTVVGRLLSLSAGVPLEPLRWSVTHGPWYANNLAVLELDPEGMRMWWVSGVVDDRPELPVLKREATVDPVG</sequence>
<reference evidence="3 4" key="1">
    <citation type="submission" date="2019-12" db="EMBL/GenBank/DDBJ databases">
        <authorList>
            <person name="Huq M.A."/>
        </authorList>
    </citation>
    <scope>NUCLEOTIDE SEQUENCE [LARGE SCALE GENOMIC DNA]</scope>
    <source>
        <strain evidence="3 4">MAH-18</strain>
    </source>
</reference>
<dbReference type="SUPFAM" id="SSF56300">
    <property type="entry name" value="Metallo-dependent phosphatases"/>
    <property type="match status" value="1"/>
</dbReference>
<evidence type="ECO:0000259" key="1">
    <source>
        <dbReference type="Pfam" id="PF09423"/>
    </source>
</evidence>
<dbReference type="Pfam" id="PF25077">
    <property type="entry name" value="DUF7800"/>
    <property type="match status" value="1"/>
</dbReference>
<accession>A0A6L6XYR5</accession>
<evidence type="ECO:0000259" key="2">
    <source>
        <dbReference type="Pfam" id="PF25077"/>
    </source>
</evidence>
<protein>
    <submittedName>
        <fullName evidence="3">Alkaline phosphatase family protein</fullName>
    </submittedName>
</protein>
<organism evidence="3 4">
    <name type="scientific">Nocardioides agri</name>
    <dbReference type="NCBI Taxonomy" id="2682843"/>
    <lineage>
        <taxon>Bacteria</taxon>
        <taxon>Bacillati</taxon>
        <taxon>Actinomycetota</taxon>
        <taxon>Actinomycetes</taxon>
        <taxon>Propionibacteriales</taxon>
        <taxon>Nocardioidaceae</taxon>
        <taxon>Nocardioides</taxon>
    </lineage>
</organism>
<name>A0A6L6XYR5_9ACTN</name>
<dbReference type="InterPro" id="IPR018946">
    <property type="entry name" value="PhoD-like_MPP"/>
</dbReference>
<comment type="caution">
    <text evidence="3">The sequence shown here is derived from an EMBL/GenBank/DDBJ whole genome shotgun (WGS) entry which is preliminary data.</text>
</comment>
<dbReference type="Pfam" id="PF09423">
    <property type="entry name" value="PhoD"/>
    <property type="match status" value="1"/>
</dbReference>
<feature type="domain" description="PhoD-like phosphatase metallophosphatase" evidence="1">
    <location>
        <begin position="148"/>
        <end position="452"/>
    </location>
</feature>
<gene>
    <name evidence="3" type="ORF">GON03_22055</name>
</gene>
<dbReference type="InterPro" id="IPR056702">
    <property type="entry name" value="DUF7800"/>
</dbReference>
<dbReference type="Gene3D" id="3.60.21.70">
    <property type="entry name" value="PhoD-like phosphatase"/>
    <property type="match status" value="1"/>
</dbReference>
<evidence type="ECO:0000313" key="4">
    <source>
        <dbReference type="Proteomes" id="UP000473525"/>
    </source>
</evidence>
<dbReference type="PANTHER" id="PTHR37031">
    <property type="entry name" value="METALLOPHOSPHATASE BINDING DOMAIN PROTEIN"/>
    <property type="match status" value="1"/>
</dbReference>
<evidence type="ECO:0000313" key="3">
    <source>
        <dbReference type="EMBL" id="MVQ51873.1"/>
    </source>
</evidence>